<dbReference type="Proteomes" id="UP001162834">
    <property type="component" value="Chromosome"/>
</dbReference>
<dbReference type="KEGG" id="sbae:DSM104329_02366"/>
<dbReference type="InterPro" id="IPR050272">
    <property type="entry name" value="Isochorismatase-like_hydrls"/>
</dbReference>
<dbReference type="Gene3D" id="3.40.50.850">
    <property type="entry name" value="Isochorismatase-like"/>
    <property type="match status" value="1"/>
</dbReference>
<accession>A0A9E7C0T9</accession>
<evidence type="ECO:0000259" key="2">
    <source>
        <dbReference type="Pfam" id="PF00857"/>
    </source>
</evidence>
<dbReference type="Pfam" id="PF00857">
    <property type="entry name" value="Isochorismatase"/>
    <property type="match status" value="1"/>
</dbReference>
<feature type="domain" description="Isochorismatase-like" evidence="2">
    <location>
        <begin position="40"/>
        <end position="213"/>
    </location>
</feature>
<dbReference type="EC" id="3.5.1.59" evidence="3"/>
<dbReference type="PANTHER" id="PTHR43540:SF1">
    <property type="entry name" value="ISOCHORISMATASE HYDROLASE"/>
    <property type="match status" value="1"/>
</dbReference>
<dbReference type="GO" id="GO:0050127">
    <property type="term" value="F:N-carbamoylsarcosine amidase activity"/>
    <property type="evidence" value="ECO:0007669"/>
    <property type="project" value="UniProtKB-EC"/>
</dbReference>
<dbReference type="SUPFAM" id="SSF52499">
    <property type="entry name" value="Isochorismatase-like hydrolases"/>
    <property type="match status" value="1"/>
</dbReference>
<reference evidence="3" key="1">
    <citation type="journal article" date="2022" name="Int. J. Syst. Evol. Microbiol.">
        <title>Pseudomonas aegrilactucae sp. nov. and Pseudomonas morbosilactucae sp. nov., pathogens causing bacterial rot of lettuce in Japan.</title>
        <authorList>
            <person name="Sawada H."/>
            <person name="Fujikawa T."/>
            <person name="Satou M."/>
        </authorList>
    </citation>
    <scope>NUCLEOTIDE SEQUENCE</scope>
    <source>
        <strain evidence="3">0166_1</strain>
    </source>
</reference>
<dbReference type="InterPro" id="IPR036380">
    <property type="entry name" value="Isochorismatase-like_sf"/>
</dbReference>
<gene>
    <name evidence="3" type="ORF">DSM104329_02366</name>
</gene>
<keyword evidence="4" id="KW-1185">Reference proteome</keyword>
<keyword evidence="1 3" id="KW-0378">Hydrolase</keyword>
<dbReference type="AlphaFoldDB" id="A0A9E7C0T9"/>
<dbReference type="EMBL" id="CP087164">
    <property type="protein sequence ID" value="UGS35969.1"/>
    <property type="molecule type" value="Genomic_DNA"/>
</dbReference>
<evidence type="ECO:0000256" key="1">
    <source>
        <dbReference type="ARBA" id="ARBA00022801"/>
    </source>
</evidence>
<dbReference type="RefSeq" id="WP_259315648.1">
    <property type="nucleotide sequence ID" value="NZ_CP087164.1"/>
</dbReference>
<organism evidence="3 4">
    <name type="scientific">Capillimicrobium parvum</name>
    <dbReference type="NCBI Taxonomy" id="2884022"/>
    <lineage>
        <taxon>Bacteria</taxon>
        <taxon>Bacillati</taxon>
        <taxon>Actinomycetota</taxon>
        <taxon>Thermoleophilia</taxon>
        <taxon>Solirubrobacterales</taxon>
        <taxon>Capillimicrobiaceae</taxon>
        <taxon>Capillimicrobium</taxon>
    </lineage>
</organism>
<dbReference type="PANTHER" id="PTHR43540">
    <property type="entry name" value="PEROXYUREIDOACRYLATE/UREIDOACRYLATE AMIDOHYDROLASE-RELATED"/>
    <property type="match status" value="1"/>
</dbReference>
<name>A0A9E7C0T9_9ACTN</name>
<proteinExistence type="predicted"/>
<protein>
    <submittedName>
        <fullName evidence="3">N-carbamoylsarcosine amidase</fullName>
        <ecNumber evidence="3">3.5.1.59</ecNumber>
    </submittedName>
</protein>
<evidence type="ECO:0000313" key="3">
    <source>
        <dbReference type="EMBL" id="UGS35969.1"/>
    </source>
</evidence>
<dbReference type="InterPro" id="IPR000868">
    <property type="entry name" value="Isochorismatase-like_dom"/>
</dbReference>
<sequence length="235" mass="24708">MTEDGKHNAETSPNDDAEAVSAMYDAAGIRRRLGFGERPAVVVVDLSKAFTSMTHPLGSDMEDVIVSTVELITVARDVAAPVFFTTIAYLDGAGPGTWGMKSPVLLSLVDGGPDVAIDDRLGRRPTEPLITKAGASAFFGTNLAAQLTHARVDTVLVAGGSTSGCVRATVVDAIQLGFRPIVPRQCVGDRADGPHRASLIDMDGKYADVLDLAAVIDWLRSPSASRSDHRPQPAA</sequence>
<evidence type="ECO:0000313" key="4">
    <source>
        <dbReference type="Proteomes" id="UP001162834"/>
    </source>
</evidence>